<gene>
    <name evidence="1" type="ORF">VB854_16670</name>
</gene>
<proteinExistence type="predicted"/>
<dbReference type="InterPro" id="IPR011050">
    <property type="entry name" value="Pectin_lyase_fold/virulence"/>
</dbReference>
<name>A0ABU5U0Y6_9CYAN</name>
<evidence type="ECO:0000313" key="2">
    <source>
        <dbReference type="Proteomes" id="UP001301728"/>
    </source>
</evidence>
<reference evidence="1 2" key="1">
    <citation type="submission" date="2023-12" db="EMBL/GenBank/DDBJ databases">
        <title>Baltic Sea Cyanobacteria.</title>
        <authorList>
            <person name="Delbaje E."/>
            <person name="Fewer D.P."/>
            <person name="Shishido T.K."/>
        </authorList>
    </citation>
    <scope>NUCLEOTIDE SEQUENCE [LARGE SCALE GENOMIC DNA]</scope>
    <source>
        <strain evidence="1 2">CCNP 1315</strain>
    </source>
</reference>
<organism evidence="1 2">
    <name type="scientific">Limnoraphis robusta CCNP1315</name>
    <dbReference type="NCBI Taxonomy" id="3110306"/>
    <lineage>
        <taxon>Bacteria</taxon>
        <taxon>Bacillati</taxon>
        <taxon>Cyanobacteriota</taxon>
        <taxon>Cyanophyceae</taxon>
        <taxon>Oscillatoriophycideae</taxon>
        <taxon>Oscillatoriales</taxon>
        <taxon>Sirenicapillariaceae</taxon>
        <taxon>Limnoraphis</taxon>
    </lineage>
</organism>
<dbReference type="Proteomes" id="UP001301728">
    <property type="component" value="Unassembled WGS sequence"/>
</dbReference>
<sequence>MLLFNNSQITVSSQGEGSAVNLTINANSVELNQSNLQAETVAGNGNIIINTQDLRSRGNSQITTNATGEATGGNIEINTNLLISLENSDISANAQQAFGGRVIINANAVFGTQFRTVQTSASDITATSELGAQFSGTVELNSEIDPSQGLVEFPQTLVDPAALIAQDPCLKARESQFIITLRGGFQTLQATR</sequence>
<dbReference type="Gene3D" id="2.160.20.10">
    <property type="entry name" value="Single-stranded right-handed beta-helix, Pectin lyase-like"/>
    <property type="match status" value="1"/>
</dbReference>
<dbReference type="RefSeq" id="WP_323274853.1">
    <property type="nucleotide sequence ID" value="NZ_JAYGHT010000084.1"/>
</dbReference>
<dbReference type="SUPFAM" id="SSF51126">
    <property type="entry name" value="Pectin lyase-like"/>
    <property type="match status" value="1"/>
</dbReference>
<keyword evidence="2" id="KW-1185">Reference proteome</keyword>
<comment type="caution">
    <text evidence="1">The sequence shown here is derived from an EMBL/GenBank/DDBJ whole genome shotgun (WGS) entry which is preliminary data.</text>
</comment>
<evidence type="ECO:0008006" key="3">
    <source>
        <dbReference type="Google" id="ProtNLM"/>
    </source>
</evidence>
<protein>
    <recommendedName>
        <fullName evidence="3">Filamentous haemagglutinin FhaB/tRNA nuclease CdiA-like TPS domain-containing protein</fullName>
    </recommendedName>
</protein>
<accession>A0ABU5U0Y6</accession>
<dbReference type="InterPro" id="IPR012334">
    <property type="entry name" value="Pectin_lyas_fold"/>
</dbReference>
<evidence type="ECO:0000313" key="1">
    <source>
        <dbReference type="EMBL" id="MEA5520581.1"/>
    </source>
</evidence>
<dbReference type="EMBL" id="JAYGHT010000084">
    <property type="protein sequence ID" value="MEA5520581.1"/>
    <property type="molecule type" value="Genomic_DNA"/>
</dbReference>